<evidence type="ECO:0000313" key="2">
    <source>
        <dbReference type="EMBL" id="QBZ55231.1"/>
    </source>
</evidence>
<dbReference type="Proteomes" id="UP000294847">
    <property type="component" value="Chromosome 2"/>
</dbReference>
<feature type="compositionally biased region" description="Basic and acidic residues" evidence="1">
    <location>
        <begin position="624"/>
        <end position="645"/>
    </location>
</feature>
<dbReference type="AlphaFoldDB" id="A0A4P7N2N8"/>
<feature type="region of interest" description="Disordered" evidence="1">
    <location>
        <begin position="256"/>
        <end position="284"/>
    </location>
</feature>
<dbReference type="InterPro" id="IPR029033">
    <property type="entry name" value="His_PPase_superfam"/>
</dbReference>
<dbReference type="Gene3D" id="3.40.50.1240">
    <property type="entry name" value="Phosphoglycerate mutase-like"/>
    <property type="match status" value="2"/>
</dbReference>
<sequence>MPPPSCIFVVRHGHRLDAADKQWHLTSPTPYDPPLTYTGWTQSRITGEQIAAILRKRAQEYDASEPEKKTRRKKCFRVVIHTSPFLRCIQTSIAISSGLASRPSLLVEARRALSPLQLSQISQDAGATGNKPRRSRPVGKKAVLRIDAWLGEWLSPSYFEHITPPPGSVMMLASAKATLLKPENYHSYPHIQTRAHSNSLVQNTSSGHLWGSAGARVGPSPLSAAPISAAGNGSNSAPLENMDNIEKALPQLESRQAVGWAHSHRGTIESQRPSTAPPAASDAEVGAYDPPVPSFSISKNAPIPEGYVNHAKDACVIVDYQWDSMRPPYDWGDGGELPEEWSDMHKRFSKGLQKMVDWYTIEEEPATAVTSEAIRPKIADGSETRVEDGNEDDIETVVILVSHGAGCNAMIGAIEHKPALMDVSLSSISLATLKSKNSSPSSNHDGARMHHRYDLKLKANVEHLRPLAPANSLRSPPAGGMFDGNSNSRARANHHSFSSGTASNGSDWNSGGGGMSRKVSAGRSIASFREGLQKSGGRQDTVTPSFTPSGLSRTPSLGLWSPKPSQKVDEECIDDEEAELMDLRRADVGNGGTIRVEKGGQVDTAGEGEDGEQDVVPQLPSTAERPDVVRDTSSSKRRWTVTDRT</sequence>
<dbReference type="EMBL" id="CP034205">
    <property type="protein sequence ID" value="QBZ55231.1"/>
    <property type="molecule type" value="Genomic_DNA"/>
</dbReference>
<feature type="compositionally biased region" description="Polar residues" evidence="1">
    <location>
        <begin position="484"/>
        <end position="502"/>
    </location>
</feature>
<dbReference type="VEuPathDB" id="FungiDB:M_BR32_EuGene_00131541"/>
<evidence type="ECO:0000313" key="3">
    <source>
        <dbReference type="Proteomes" id="UP000294847"/>
    </source>
</evidence>
<reference evidence="2 3" key="1">
    <citation type="journal article" date="2019" name="Mol. Biol. Evol.">
        <title>Blast fungal genomes show frequent chromosomal changes, gene gains and losses, and effector gene turnover.</title>
        <authorList>
            <person name="Gomez Luciano L.B."/>
            <person name="Jason Tsai I."/>
            <person name="Chuma I."/>
            <person name="Tosa Y."/>
            <person name="Chen Y.H."/>
            <person name="Li J.Y."/>
            <person name="Li M.Y."/>
            <person name="Jade Lu M.Y."/>
            <person name="Nakayashiki H."/>
            <person name="Li W.H."/>
        </authorList>
    </citation>
    <scope>NUCLEOTIDE SEQUENCE [LARGE SCALE GENOMIC DNA]</scope>
    <source>
        <strain evidence="2">MZ5-1-6</strain>
    </source>
</reference>
<dbReference type="SMART" id="SM00855">
    <property type="entry name" value="PGAM"/>
    <property type="match status" value="1"/>
</dbReference>
<dbReference type="InterPro" id="IPR051710">
    <property type="entry name" value="Phosphatase_SH3-domain"/>
</dbReference>
<dbReference type="PANTHER" id="PTHR16469:SF27">
    <property type="entry name" value="UBIQUITIN-ASSOCIATED AND SH3 DOMAIN-CONTAINING BA-RELATED"/>
    <property type="match status" value="1"/>
</dbReference>
<dbReference type="SUPFAM" id="SSF53254">
    <property type="entry name" value="Phosphoglycerate mutase-like"/>
    <property type="match status" value="1"/>
</dbReference>
<protein>
    <submittedName>
        <fullName evidence="2">Uncharacterized protein</fullName>
    </submittedName>
</protein>
<feature type="region of interest" description="Disordered" evidence="1">
    <location>
        <begin position="468"/>
        <end position="568"/>
    </location>
</feature>
<dbReference type="InterPro" id="IPR013078">
    <property type="entry name" value="His_Pase_superF_clade-1"/>
</dbReference>
<name>A0A4P7N2N8_PYROR</name>
<feature type="compositionally biased region" description="Polar residues" evidence="1">
    <location>
        <begin position="536"/>
        <end position="555"/>
    </location>
</feature>
<accession>A0A4P7N2N8</accession>
<dbReference type="CDD" id="cd07040">
    <property type="entry name" value="HP"/>
    <property type="match status" value="1"/>
</dbReference>
<proteinExistence type="predicted"/>
<evidence type="ECO:0000256" key="1">
    <source>
        <dbReference type="SAM" id="MobiDB-lite"/>
    </source>
</evidence>
<gene>
    <name evidence="2" type="ORF">PoMZ_00127</name>
</gene>
<organism evidence="2 3">
    <name type="scientific">Pyricularia oryzae</name>
    <name type="common">Rice blast fungus</name>
    <name type="synonym">Magnaporthe oryzae</name>
    <dbReference type="NCBI Taxonomy" id="318829"/>
    <lineage>
        <taxon>Eukaryota</taxon>
        <taxon>Fungi</taxon>
        <taxon>Dikarya</taxon>
        <taxon>Ascomycota</taxon>
        <taxon>Pezizomycotina</taxon>
        <taxon>Sordariomycetes</taxon>
        <taxon>Sordariomycetidae</taxon>
        <taxon>Magnaporthales</taxon>
        <taxon>Pyriculariaceae</taxon>
        <taxon>Pyricularia</taxon>
    </lineage>
</organism>
<dbReference type="PANTHER" id="PTHR16469">
    <property type="entry name" value="UBIQUITIN-ASSOCIATED AND SH3 DOMAIN-CONTAINING BA-RELATED"/>
    <property type="match status" value="1"/>
</dbReference>
<feature type="region of interest" description="Disordered" evidence="1">
    <location>
        <begin position="590"/>
        <end position="645"/>
    </location>
</feature>